<protein>
    <submittedName>
        <fullName evidence="2">Tetratricopeptide repeat protein</fullName>
    </submittedName>
</protein>
<keyword evidence="3" id="KW-1185">Reference proteome</keyword>
<proteinExistence type="predicted"/>
<dbReference type="InterPro" id="IPR011990">
    <property type="entry name" value="TPR-like_helical_dom_sf"/>
</dbReference>
<dbReference type="SMART" id="SM00671">
    <property type="entry name" value="SEL1"/>
    <property type="match status" value="4"/>
</dbReference>
<feature type="transmembrane region" description="Helical" evidence="1">
    <location>
        <begin position="294"/>
        <end position="316"/>
    </location>
</feature>
<dbReference type="PANTHER" id="PTHR11102:SF160">
    <property type="entry name" value="ERAD-ASSOCIATED E3 UBIQUITIN-PROTEIN LIGASE COMPONENT HRD3"/>
    <property type="match status" value="1"/>
</dbReference>
<evidence type="ECO:0000313" key="3">
    <source>
        <dbReference type="Proteomes" id="UP001224644"/>
    </source>
</evidence>
<gene>
    <name evidence="2" type="ORF">QWZ12_15355</name>
</gene>
<dbReference type="Gene3D" id="1.25.40.10">
    <property type="entry name" value="Tetratricopeptide repeat domain"/>
    <property type="match status" value="1"/>
</dbReference>
<keyword evidence="1" id="KW-1133">Transmembrane helix</keyword>
<accession>A0ABT8BIS2</accession>
<comment type="caution">
    <text evidence="2">The sequence shown here is derived from an EMBL/GenBank/DDBJ whole genome shotgun (WGS) entry which is preliminary data.</text>
</comment>
<dbReference type="EMBL" id="JAUFPX010000014">
    <property type="protein sequence ID" value="MDN3591976.1"/>
    <property type="molecule type" value="Genomic_DNA"/>
</dbReference>
<dbReference type="InterPro" id="IPR050767">
    <property type="entry name" value="Sel1_AlgK"/>
</dbReference>
<evidence type="ECO:0000313" key="2">
    <source>
        <dbReference type="EMBL" id="MDN3591976.1"/>
    </source>
</evidence>
<evidence type="ECO:0000256" key="1">
    <source>
        <dbReference type="SAM" id="Phobius"/>
    </source>
</evidence>
<name>A0ABT8BIS2_9HYPH</name>
<dbReference type="Pfam" id="PF08238">
    <property type="entry name" value="Sel1"/>
    <property type="match status" value="4"/>
</dbReference>
<keyword evidence="1" id="KW-0812">Transmembrane</keyword>
<sequence length="321" mass="34931">MRQRDNPARPALAIPGSVAPTLAALHRHSEADWRRIFATQPELTVAWIDLAARSGFKAAQLVLGQMHLDGHGVARNPAAAYAWFEKAAAIGSVEARNMVGRCHELGWGVPVDQAEALRHYRKAAASGLAWGQYNTGCLLLYGTGVRRDHREAVRQFQAAVSQGHAKAMGLLGRCHEEGWGVPVDRGLAASWYARGAEGDDCWSALNLGLMLAEDGAPSAATVWAEQAVATATPNCLAVISKTLMSQFDPELQRIGLEALDIIQPKHSKASRSEAVSTDVIHHPPNHPTKRSRRINIVVSYISGLMLFVIASVAYRWDCLRR</sequence>
<dbReference type="PANTHER" id="PTHR11102">
    <property type="entry name" value="SEL-1-LIKE PROTEIN"/>
    <property type="match status" value="1"/>
</dbReference>
<dbReference type="Proteomes" id="UP001224644">
    <property type="component" value="Unassembled WGS sequence"/>
</dbReference>
<dbReference type="SUPFAM" id="SSF81901">
    <property type="entry name" value="HCP-like"/>
    <property type="match status" value="1"/>
</dbReference>
<dbReference type="RefSeq" id="WP_238227874.1">
    <property type="nucleotide sequence ID" value="NZ_BPQD01000038.1"/>
</dbReference>
<keyword evidence="1" id="KW-0472">Membrane</keyword>
<reference evidence="3" key="1">
    <citation type="journal article" date="2019" name="Int. J. Syst. Evol. Microbiol.">
        <title>The Global Catalogue of Microorganisms (GCM) 10K type strain sequencing project: providing services to taxonomists for standard genome sequencing and annotation.</title>
        <authorList>
            <consortium name="The Broad Institute Genomics Platform"/>
            <consortium name="The Broad Institute Genome Sequencing Center for Infectious Disease"/>
            <person name="Wu L."/>
            <person name="Ma J."/>
        </authorList>
    </citation>
    <scope>NUCLEOTIDE SEQUENCE [LARGE SCALE GENOMIC DNA]</scope>
    <source>
        <strain evidence="3">CECT 7069</strain>
    </source>
</reference>
<organism evidence="2 3">
    <name type="scientific">Methylobacterium adhaesivum</name>
    <dbReference type="NCBI Taxonomy" id="333297"/>
    <lineage>
        <taxon>Bacteria</taxon>
        <taxon>Pseudomonadati</taxon>
        <taxon>Pseudomonadota</taxon>
        <taxon>Alphaproteobacteria</taxon>
        <taxon>Hyphomicrobiales</taxon>
        <taxon>Methylobacteriaceae</taxon>
        <taxon>Methylobacterium</taxon>
    </lineage>
</organism>
<dbReference type="InterPro" id="IPR006597">
    <property type="entry name" value="Sel1-like"/>
</dbReference>